<dbReference type="PROSITE" id="PS50800">
    <property type="entry name" value="SAP"/>
    <property type="match status" value="1"/>
</dbReference>
<dbReference type="AlphaFoldDB" id="A0A427YW36"/>
<feature type="compositionally biased region" description="Gly residues" evidence="1">
    <location>
        <begin position="914"/>
        <end position="925"/>
    </location>
</feature>
<evidence type="ECO:0000259" key="2">
    <source>
        <dbReference type="PROSITE" id="PS50800"/>
    </source>
</evidence>
<feature type="compositionally biased region" description="Basic residues" evidence="1">
    <location>
        <begin position="542"/>
        <end position="560"/>
    </location>
</feature>
<feature type="compositionally biased region" description="Basic and acidic residues" evidence="1">
    <location>
        <begin position="882"/>
        <end position="909"/>
    </location>
</feature>
<comment type="caution">
    <text evidence="3">The sequence shown here is derived from an EMBL/GenBank/DDBJ whole genome shotgun (WGS) entry which is preliminary data.</text>
</comment>
<feature type="region of interest" description="Disordered" evidence="1">
    <location>
        <begin position="574"/>
        <end position="925"/>
    </location>
</feature>
<dbReference type="InterPro" id="IPR003034">
    <property type="entry name" value="SAP_dom"/>
</dbReference>
<evidence type="ECO:0000313" key="4">
    <source>
        <dbReference type="Proteomes" id="UP000279259"/>
    </source>
</evidence>
<evidence type="ECO:0000313" key="3">
    <source>
        <dbReference type="EMBL" id="RSH95307.1"/>
    </source>
</evidence>
<protein>
    <recommendedName>
        <fullName evidence="2">SAP domain-containing protein</fullName>
    </recommendedName>
</protein>
<sequence length="925" mass="96719">MSDQILWNSAALGALKRHQLVSLSKRYGLRASGKNVDMVDRLQEYAASLPPHLKLYLPEPAPTPAPTRVAIADEAPPSPTPLPTLLQELPAAPSHAGSRPKLSSSSRALENWEVLSESGASLVSPPKGKSGSISSWKSAGNGECLNEFGGVSEHKSDSTRSRSSMLDFASSLKRTASRTLMFGRSASNSSDLSQMSQHFDSHADHQPAPVEPGPVEGMPDLPPSPASTVGVPRRHSTISILERPSTIRLCSPVPPEPSECDAAEDNLPFVGAEVKLQAIRDRRSMAPIRSPVGMTTSLSSANLGRKSMPALPSSTSASLANIYPPLPVLAATSVPPIPPMPTMPGALPQPSVASPKPFVFGPKGDAGVTQANFSDAAQAVLREMNAKLPEHARKLDGELLKGKKAEMKRLVSVNDKLGEGGWGLKIGTAGKDRFAEAHEREFAKMASISDSSSTKPRTLDMQSAAPGEAAESKVKRKFADEIVAGPSAPNGAPLVLVDSRANKRSRLSIGPNYLGTLREAGKSLASMLADADGKPANPSLAKKMKEKRDRRRSSLIKSKGRAISNKFGFLRASKKPVPVASLTGSTTKASSTTVPPLPKSSLGSHVADPAGGSSITRKDTSARRRSAELTNLVKRAPVLPSEAPPTSFLAQGQPQKSRHASSSASTVRSSASSKIRPRPRIPDSNAPKGSKISTSPVTTLGLPKTGSTGSGSCGKSMRKQSQADIIRSARPAPPPPSDVEAAPSDKNASQGASAMLPPSSIMKRSSTLYNPTASSLARMQATVKPSTAQPLPVPPPPSISTSKPFGQGSSRGSENLFASNFNIPKPQASPAAIGQSSISFPNLGKAPSAPGARTPLRPTALAAARARAKASGLSAVKSKGNLKGEVEMQRRKAEIKAKQERMAEERGLREMLGQVGGSAGVGQAM</sequence>
<feature type="domain" description="SAP" evidence="2">
    <location>
        <begin position="12"/>
        <end position="46"/>
    </location>
</feature>
<dbReference type="Proteomes" id="UP000279259">
    <property type="component" value="Unassembled WGS sequence"/>
</dbReference>
<feature type="compositionally biased region" description="Polar residues" evidence="1">
    <location>
        <begin position="807"/>
        <end position="822"/>
    </location>
</feature>
<feature type="region of interest" description="Disordered" evidence="1">
    <location>
        <begin position="118"/>
        <end position="139"/>
    </location>
</feature>
<feature type="region of interest" description="Disordered" evidence="1">
    <location>
        <begin position="295"/>
        <end position="315"/>
    </location>
</feature>
<feature type="compositionally biased region" description="Polar residues" evidence="1">
    <location>
        <begin position="582"/>
        <end position="594"/>
    </location>
</feature>
<feature type="compositionally biased region" description="Basic and acidic residues" evidence="1">
    <location>
        <begin position="616"/>
        <end position="627"/>
    </location>
</feature>
<reference evidence="3 4" key="1">
    <citation type="submission" date="2018-11" db="EMBL/GenBank/DDBJ databases">
        <title>Genome sequence of Saitozyma podzolica DSM 27192.</title>
        <authorList>
            <person name="Aliyu H."/>
            <person name="Gorte O."/>
            <person name="Ochsenreither K."/>
        </authorList>
    </citation>
    <scope>NUCLEOTIDE SEQUENCE [LARGE SCALE GENOMIC DNA]</scope>
    <source>
        <strain evidence="3 4">DSM 27192</strain>
    </source>
</reference>
<dbReference type="EMBL" id="RSCD01000001">
    <property type="protein sequence ID" value="RSH95307.1"/>
    <property type="molecule type" value="Genomic_DNA"/>
</dbReference>
<evidence type="ECO:0000256" key="1">
    <source>
        <dbReference type="SAM" id="MobiDB-lite"/>
    </source>
</evidence>
<dbReference type="OrthoDB" id="5964929at2759"/>
<keyword evidence="4" id="KW-1185">Reference proteome</keyword>
<feature type="compositionally biased region" description="Low complexity" evidence="1">
    <location>
        <begin position="852"/>
        <end position="865"/>
    </location>
</feature>
<feature type="region of interest" description="Disordered" evidence="1">
    <location>
        <begin position="445"/>
        <end position="472"/>
    </location>
</feature>
<gene>
    <name evidence="3" type="ORF">EHS25_000394</name>
</gene>
<feature type="region of interest" description="Disordered" evidence="1">
    <location>
        <begin position="185"/>
        <end position="232"/>
    </location>
</feature>
<organism evidence="3 4">
    <name type="scientific">Saitozyma podzolica</name>
    <dbReference type="NCBI Taxonomy" id="1890683"/>
    <lineage>
        <taxon>Eukaryota</taxon>
        <taxon>Fungi</taxon>
        <taxon>Dikarya</taxon>
        <taxon>Basidiomycota</taxon>
        <taxon>Agaricomycotina</taxon>
        <taxon>Tremellomycetes</taxon>
        <taxon>Tremellales</taxon>
        <taxon>Trimorphomycetaceae</taxon>
        <taxon>Saitozyma</taxon>
    </lineage>
</organism>
<feature type="compositionally biased region" description="Polar residues" evidence="1">
    <location>
        <begin position="762"/>
        <end position="777"/>
    </location>
</feature>
<feature type="region of interest" description="Disordered" evidence="1">
    <location>
        <begin position="529"/>
        <end position="560"/>
    </location>
</feature>
<proteinExistence type="predicted"/>
<feature type="compositionally biased region" description="Polar residues" evidence="1">
    <location>
        <begin position="185"/>
        <end position="198"/>
    </location>
</feature>
<accession>A0A427YW36</accession>
<feature type="compositionally biased region" description="Low complexity" evidence="1">
    <location>
        <begin position="124"/>
        <end position="138"/>
    </location>
</feature>
<feature type="compositionally biased region" description="Low complexity" evidence="1">
    <location>
        <begin position="660"/>
        <end position="673"/>
    </location>
</feature>
<dbReference type="STRING" id="1890683.A0A427YW36"/>
<name>A0A427YW36_9TREE</name>